<dbReference type="Proteomes" id="UP001569963">
    <property type="component" value="Unassembled WGS sequence"/>
</dbReference>
<dbReference type="CDD" id="cd03441">
    <property type="entry name" value="R_hydratase_like"/>
    <property type="match status" value="1"/>
</dbReference>
<keyword evidence="3" id="KW-1185">Reference proteome</keyword>
<sequence length="164" mass="17572">MTASLFDDATLSWVGRTVTAPPYPVARADIAKFALAVGARDPIHFDVEAARAQGHPDVVAPLGFYVAVRLQSQNLVPLDELNADGVSPGLTPPSRASKIMAGDTRARFHRRIRAGDVITLTTAISGIQEKRGRSGPLILVSYSLDYTDQGGEAVVSETYARVLR</sequence>
<accession>A0ABV4Q6R3</accession>
<protein>
    <submittedName>
        <fullName evidence="2">MaoC family dehydratase N-terminal domain-containing protein</fullName>
    </submittedName>
</protein>
<evidence type="ECO:0000313" key="2">
    <source>
        <dbReference type="EMBL" id="MFA1538850.1"/>
    </source>
</evidence>
<comment type="caution">
    <text evidence="2">The sequence shown here is derived from an EMBL/GenBank/DDBJ whole genome shotgun (WGS) entry which is preliminary data.</text>
</comment>
<evidence type="ECO:0000259" key="1">
    <source>
        <dbReference type="Pfam" id="PF13452"/>
    </source>
</evidence>
<proteinExistence type="predicted"/>
<reference evidence="2 3" key="1">
    <citation type="submission" date="2023-11" db="EMBL/GenBank/DDBJ databases">
        <title>Actinomadura monticuli sp. nov., isolated from volcanic ash.</title>
        <authorList>
            <person name="Lee S.D."/>
            <person name="Yang H."/>
            <person name="Kim I.S."/>
        </authorList>
    </citation>
    <scope>NUCLEOTIDE SEQUENCE [LARGE SCALE GENOMIC DNA]</scope>
    <source>
        <strain evidence="2 3">DLS-62</strain>
    </source>
</reference>
<dbReference type="EMBL" id="JAXCEI010000003">
    <property type="protein sequence ID" value="MFA1538850.1"/>
    <property type="molecule type" value="Genomic_DNA"/>
</dbReference>
<evidence type="ECO:0000313" key="3">
    <source>
        <dbReference type="Proteomes" id="UP001569963"/>
    </source>
</evidence>
<dbReference type="Gene3D" id="3.10.129.10">
    <property type="entry name" value="Hotdog Thioesterase"/>
    <property type="match status" value="1"/>
</dbReference>
<dbReference type="InterPro" id="IPR039569">
    <property type="entry name" value="FAS1-like_DH_region"/>
</dbReference>
<dbReference type="RefSeq" id="WP_371948408.1">
    <property type="nucleotide sequence ID" value="NZ_JAXCEI010000003.1"/>
</dbReference>
<dbReference type="SUPFAM" id="SSF54637">
    <property type="entry name" value="Thioesterase/thiol ester dehydrase-isomerase"/>
    <property type="match status" value="1"/>
</dbReference>
<dbReference type="InterPro" id="IPR029069">
    <property type="entry name" value="HotDog_dom_sf"/>
</dbReference>
<organism evidence="2 3">
    <name type="scientific">Actinomadura monticuli</name>
    <dbReference type="NCBI Taxonomy" id="3097367"/>
    <lineage>
        <taxon>Bacteria</taxon>
        <taxon>Bacillati</taxon>
        <taxon>Actinomycetota</taxon>
        <taxon>Actinomycetes</taxon>
        <taxon>Streptosporangiales</taxon>
        <taxon>Thermomonosporaceae</taxon>
        <taxon>Actinomadura</taxon>
    </lineage>
</organism>
<feature type="domain" description="FAS1-like dehydratase" evidence="1">
    <location>
        <begin position="12"/>
        <end position="156"/>
    </location>
</feature>
<dbReference type="Pfam" id="PF13452">
    <property type="entry name" value="FAS1_DH_region"/>
    <property type="match status" value="1"/>
</dbReference>
<name>A0ABV4Q6R3_9ACTN</name>
<gene>
    <name evidence="2" type="ORF">SM611_07915</name>
</gene>